<dbReference type="PANTHER" id="PTHR14614">
    <property type="entry name" value="HEPATOCELLULAR CARCINOMA-ASSOCIATED ANTIGEN"/>
    <property type="match status" value="1"/>
</dbReference>
<protein>
    <recommendedName>
        <fullName evidence="3">Nicotinamide N-methyltransferase</fullName>
    </recommendedName>
</protein>
<evidence type="ECO:0000313" key="2">
    <source>
        <dbReference type="Proteomes" id="UP000039046"/>
    </source>
</evidence>
<dbReference type="AlphaFoldDB" id="A0A0A1TRL4"/>
<dbReference type="EMBL" id="CDHN01000007">
    <property type="protein sequence ID" value="CEJ94603.1"/>
    <property type="molecule type" value="Genomic_DNA"/>
</dbReference>
<dbReference type="InterPro" id="IPR019410">
    <property type="entry name" value="Methyltransf_16"/>
</dbReference>
<name>A0A0A1TRL4_9HYPO</name>
<dbReference type="InterPro" id="IPR029063">
    <property type="entry name" value="SAM-dependent_MTases_sf"/>
</dbReference>
<keyword evidence="2" id="KW-1185">Reference proteome</keyword>
<dbReference type="GO" id="GO:0008757">
    <property type="term" value="F:S-adenosylmethionine-dependent methyltransferase activity"/>
    <property type="evidence" value="ECO:0007669"/>
    <property type="project" value="UniProtKB-ARBA"/>
</dbReference>
<dbReference type="HOGENOM" id="CLU_032409_2_1_1"/>
<evidence type="ECO:0008006" key="3">
    <source>
        <dbReference type="Google" id="ProtNLM"/>
    </source>
</evidence>
<dbReference type="Gene3D" id="3.40.50.150">
    <property type="entry name" value="Vaccinia Virus protein VP39"/>
    <property type="match status" value="1"/>
</dbReference>
<dbReference type="Pfam" id="PF10294">
    <property type="entry name" value="Methyltransf_16"/>
    <property type="match status" value="1"/>
</dbReference>
<accession>A0A0A1TRL4</accession>
<dbReference type="GO" id="GO:0005737">
    <property type="term" value="C:cytoplasm"/>
    <property type="evidence" value="ECO:0007669"/>
    <property type="project" value="TreeGrafter"/>
</dbReference>
<organism evidence="1 2">
    <name type="scientific">[Torrubiella] hemipterigena</name>
    <dbReference type="NCBI Taxonomy" id="1531966"/>
    <lineage>
        <taxon>Eukaryota</taxon>
        <taxon>Fungi</taxon>
        <taxon>Dikarya</taxon>
        <taxon>Ascomycota</taxon>
        <taxon>Pezizomycotina</taxon>
        <taxon>Sordariomycetes</taxon>
        <taxon>Hypocreomycetidae</taxon>
        <taxon>Hypocreales</taxon>
        <taxon>Clavicipitaceae</taxon>
        <taxon>Clavicipitaceae incertae sedis</taxon>
        <taxon>'Torrubiella' clade</taxon>
    </lineage>
</organism>
<proteinExistence type="predicted"/>
<sequence>MSFLPTSFAPEGQPSMSLTHRITLKDLNEEPEDILAYAFGTIFPEDVAILHGDADQPLLYTSPHLPLPFVIDLPNVSSEDDRRLFSHHLWNSSLLLAEFIEADTLCLPLTPPRRNTDIVHFSITNLKTLEIGAGTALPSIMSTLLGAREVVVTDYPSAPLLTTLRTNVARNTRAECAPSPTSATVIVEGHSWGEVGDSVGVAHGRSCDRVIAADCLWMPWQHENLRTTLAHFLNDSEGARAWVCAGFHTGRENVRKFFDKEALRAKGLEIEAIWERDCDGKERDWDSVMEDDVTKRKRWHVVGILKKIRGE</sequence>
<evidence type="ECO:0000313" key="1">
    <source>
        <dbReference type="EMBL" id="CEJ94603.1"/>
    </source>
</evidence>
<reference evidence="1 2" key="1">
    <citation type="journal article" date="2015" name="Genome Announc.">
        <title>Draft Genome Sequence and Gene Annotation of the Entomopathogenic Fungus Verticillium hemipterigenum.</title>
        <authorList>
            <person name="Horn F."/>
            <person name="Habel A."/>
            <person name="Scharf D.H."/>
            <person name="Dworschak J."/>
            <person name="Brakhage A.A."/>
            <person name="Guthke R."/>
            <person name="Hertweck C."/>
            <person name="Linde J."/>
        </authorList>
    </citation>
    <scope>NUCLEOTIDE SEQUENCE [LARGE SCALE GENOMIC DNA]</scope>
</reference>
<dbReference type="Proteomes" id="UP000039046">
    <property type="component" value="Unassembled WGS sequence"/>
</dbReference>
<gene>
    <name evidence="1" type="ORF">VHEMI10122</name>
</gene>
<dbReference type="PANTHER" id="PTHR14614:SF104">
    <property type="entry name" value="N-METHYLTRANSFERASE, PUTATIVE (AFU_ORTHOLOGUE AFUA_1G17750)-RELATED"/>
    <property type="match status" value="1"/>
</dbReference>
<dbReference type="SUPFAM" id="SSF53335">
    <property type="entry name" value="S-adenosyl-L-methionine-dependent methyltransferases"/>
    <property type="match status" value="1"/>
</dbReference>